<evidence type="ECO:0000259" key="1">
    <source>
        <dbReference type="Pfam" id="PF01593"/>
    </source>
</evidence>
<dbReference type="Pfam" id="PF01593">
    <property type="entry name" value="Amino_oxidase"/>
    <property type="match status" value="1"/>
</dbReference>
<name>A0A0F3IE83_9GAMM</name>
<dbReference type="Gene3D" id="3.90.660.10">
    <property type="match status" value="1"/>
</dbReference>
<proteinExistence type="predicted"/>
<reference evidence="3" key="1">
    <citation type="submission" date="2015-03" db="EMBL/GenBank/DDBJ databases">
        <title>Draft genome sequence of a novel methanotroph (Sn10-6) isolated from flooded ricefield rhizosphere in India.</title>
        <authorList>
            <person name="Pandit P.S."/>
            <person name="Pore S.D."/>
            <person name="Arora P."/>
            <person name="Kapse N.G."/>
            <person name="Dhakephalkar P.K."/>
            <person name="Rahalkar M.C."/>
        </authorList>
    </citation>
    <scope>NUCLEOTIDE SEQUENCE [LARGE SCALE GENOMIC DNA]</scope>
    <source>
        <strain evidence="3">Sn10-6</strain>
    </source>
</reference>
<dbReference type="RefSeq" id="WP_045780675.1">
    <property type="nucleotide sequence ID" value="NZ_LAJX01000302.1"/>
</dbReference>
<organism evidence="2 3">
    <name type="scientific">Methylocucumis oryzae</name>
    <dbReference type="NCBI Taxonomy" id="1632867"/>
    <lineage>
        <taxon>Bacteria</taxon>
        <taxon>Pseudomonadati</taxon>
        <taxon>Pseudomonadota</taxon>
        <taxon>Gammaproteobacteria</taxon>
        <taxon>Methylococcales</taxon>
        <taxon>Methylococcaceae</taxon>
        <taxon>Methylocucumis</taxon>
    </lineage>
</organism>
<accession>A0A0F3IE83</accession>
<dbReference type="GO" id="GO:0016491">
    <property type="term" value="F:oxidoreductase activity"/>
    <property type="evidence" value="ECO:0007669"/>
    <property type="project" value="InterPro"/>
</dbReference>
<dbReference type="InterPro" id="IPR002937">
    <property type="entry name" value="Amino_oxidase"/>
</dbReference>
<keyword evidence="3" id="KW-1185">Reference proteome</keyword>
<gene>
    <name evidence="2" type="ORF">VZ94_20610</name>
</gene>
<feature type="domain" description="Amine oxidase" evidence="1">
    <location>
        <begin position="61"/>
        <end position="372"/>
    </location>
</feature>
<protein>
    <recommendedName>
        <fullName evidence="1">Amine oxidase domain-containing protein</fullName>
    </recommendedName>
</protein>
<dbReference type="InterPro" id="IPR036188">
    <property type="entry name" value="FAD/NAD-bd_sf"/>
</dbReference>
<sequence length="412" mass="46130">METQNYLFKLAADLAIPLEEAPFRDDLISARGFRGFNSDQLNKRAYPLVENTEGMETALYDKLRFGPERANISQYPDFRSYVNAVVGSQGYHFLADVFRFRADFEATLDARGYMDYFDEEWDVCCTPYYPEGGMSQFVIRMAADAVSNGAKVYLKQPVLSIASTSGQYTLTTPDYQITADKVVIAAPKNGLNKITGNIAEAIKSQNQYQDLVGIPVITIAQRWPNAWWENIGYPSKDIHRVWTTEHCFNFIEIPVASYDAQQLVTRSVYTDQQECVTFWQRAAQLGIDTVEAELHRGLQAVLPKATIPKPLNTVVHYWPAAWYWLKGGSQFTNAQIASWAIEPIPGEKVSLVGESYNPQRSGWSDGAYKSSINTLNAKYGFSITIPETPDLSTVKAKANKAAAKSASTRLGR</sequence>
<dbReference type="OrthoDB" id="9774675at2"/>
<dbReference type="Gene3D" id="3.50.50.60">
    <property type="entry name" value="FAD/NAD(P)-binding domain"/>
    <property type="match status" value="1"/>
</dbReference>
<dbReference type="AlphaFoldDB" id="A0A0F3IE83"/>
<reference evidence="2 3" key="2">
    <citation type="journal article" date="2016" name="Microb. Ecol.">
        <title>Genome Characteristics of a Novel Type I Methanotroph (Sn10-6) Isolated from a Flooded Indian Rice Field.</title>
        <authorList>
            <person name="Rahalkar M.C."/>
            <person name="Pandit P.S."/>
            <person name="Dhakephalkar P.K."/>
            <person name="Pore S."/>
            <person name="Arora P."/>
            <person name="Kapse N."/>
        </authorList>
    </citation>
    <scope>NUCLEOTIDE SEQUENCE [LARGE SCALE GENOMIC DNA]</scope>
    <source>
        <strain evidence="2 3">Sn10-6</strain>
    </source>
</reference>
<comment type="caution">
    <text evidence="2">The sequence shown here is derived from an EMBL/GenBank/DDBJ whole genome shotgun (WGS) entry which is preliminary data.</text>
</comment>
<dbReference type="EMBL" id="LAJX01000302">
    <property type="protein sequence ID" value="KJV05105.1"/>
    <property type="molecule type" value="Genomic_DNA"/>
</dbReference>
<evidence type="ECO:0000313" key="2">
    <source>
        <dbReference type="EMBL" id="KJV05105.1"/>
    </source>
</evidence>
<dbReference type="Proteomes" id="UP000033684">
    <property type="component" value="Unassembled WGS sequence"/>
</dbReference>
<dbReference type="SUPFAM" id="SSF51905">
    <property type="entry name" value="FAD/NAD(P)-binding domain"/>
    <property type="match status" value="1"/>
</dbReference>
<evidence type="ECO:0000313" key="3">
    <source>
        <dbReference type="Proteomes" id="UP000033684"/>
    </source>
</evidence>